<dbReference type="InterPro" id="IPR029039">
    <property type="entry name" value="Flavoprotein-like_sf"/>
</dbReference>
<dbReference type="InterPro" id="IPR045761">
    <property type="entry name" value="ODP_dom"/>
</dbReference>
<dbReference type="InterPro" id="IPR036866">
    <property type="entry name" value="RibonucZ/Hydroxyglut_hydro"/>
</dbReference>
<dbReference type="SUPFAM" id="SSF50475">
    <property type="entry name" value="FMN-binding split barrel"/>
    <property type="match status" value="1"/>
</dbReference>
<dbReference type="PANTHER" id="PTHR32145">
    <property type="entry name" value="DIFLAVIN FLAVOPROTEIN A 2-RELATED"/>
    <property type="match status" value="1"/>
</dbReference>
<dbReference type="Gene3D" id="3.60.15.10">
    <property type="entry name" value="Ribonuclease Z/Hydroxyacylglutathione hydrolase-like"/>
    <property type="match status" value="1"/>
</dbReference>
<dbReference type="GO" id="GO:0016646">
    <property type="term" value="F:oxidoreductase activity, acting on the CH-NH group of donors, NAD or NADP as acceptor"/>
    <property type="evidence" value="ECO:0007669"/>
    <property type="project" value="UniProtKB-ARBA"/>
</dbReference>
<dbReference type="Gene3D" id="3.40.50.360">
    <property type="match status" value="1"/>
</dbReference>
<dbReference type="Gene3D" id="2.30.110.10">
    <property type="entry name" value="Electron Transport, Fmn-binding Protein, Chain A"/>
    <property type="match status" value="1"/>
</dbReference>
<proteinExistence type="predicted"/>
<dbReference type="Pfam" id="PF19583">
    <property type="entry name" value="ODP"/>
    <property type="match status" value="1"/>
</dbReference>
<gene>
    <name evidence="4" type="ORF">EU95_1968</name>
</gene>
<dbReference type="Pfam" id="PF01613">
    <property type="entry name" value="Flavin_Reduct"/>
    <property type="match status" value="1"/>
</dbReference>
<comment type="caution">
    <text evidence="4">The sequence shown here is derived from an EMBL/GenBank/DDBJ whole genome shotgun (WGS) entry which is preliminary data.</text>
</comment>
<dbReference type="InterPro" id="IPR012349">
    <property type="entry name" value="Split_barrel_FMN-bd"/>
</dbReference>
<keyword evidence="1" id="KW-0813">Transport</keyword>
<dbReference type="SUPFAM" id="SSF52218">
    <property type="entry name" value="Flavoproteins"/>
    <property type="match status" value="1"/>
</dbReference>
<dbReference type="InterPro" id="IPR051285">
    <property type="entry name" value="NADH_oxidoreductase_modular"/>
</dbReference>
<evidence type="ECO:0000256" key="1">
    <source>
        <dbReference type="ARBA" id="ARBA00022448"/>
    </source>
</evidence>
<evidence type="ECO:0000256" key="2">
    <source>
        <dbReference type="ARBA" id="ARBA00022982"/>
    </source>
</evidence>
<dbReference type="PANTHER" id="PTHR32145:SF32">
    <property type="entry name" value="DIFLAVIN FLAVOPROTEIN A 4-RELATED"/>
    <property type="match status" value="1"/>
</dbReference>
<dbReference type="PROSITE" id="PS50902">
    <property type="entry name" value="FLAVODOXIN_LIKE"/>
    <property type="match status" value="1"/>
</dbReference>
<dbReference type="SMART" id="SM00903">
    <property type="entry name" value="Flavin_Reduct"/>
    <property type="match status" value="1"/>
</dbReference>
<dbReference type="GO" id="GO:0010181">
    <property type="term" value="F:FMN binding"/>
    <property type="evidence" value="ECO:0007669"/>
    <property type="project" value="InterPro"/>
</dbReference>
<organism evidence="4 5">
    <name type="scientific">Prochlorococcus marinus str. MIT 9201</name>
    <dbReference type="NCBI Taxonomy" id="93057"/>
    <lineage>
        <taxon>Bacteria</taxon>
        <taxon>Bacillati</taxon>
        <taxon>Cyanobacteriota</taxon>
        <taxon>Cyanophyceae</taxon>
        <taxon>Synechococcales</taxon>
        <taxon>Prochlorococcaceae</taxon>
        <taxon>Prochlorococcus</taxon>
    </lineage>
</organism>
<dbReference type="InterPro" id="IPR002563">
    <property type="entry name" value="Flavin_Rdtase-like_dom"/>
</dbReference>
<dbReference type="EMBL" id="JNAL01000018">
    <property type="protein sequence ID" value="KGF94750.1"/>
    <property type="molecule type" value="Genomic_DNA"/>
</dbReference>
<accession>A0A0A1ZZF3</accession>
<feature type="domain" description="Flavodoxin-like" evidence="3">
    <location>
        <begin position="281"/>
        <end position="423"/>
    </location>
</feature>
<dbReference type="eggNOG" id="COG1853">
    <property type="taxonomic scope" value="Bacteria"/>
</dbReference>
<dbReference type="eggNOG" id="COG0426">
    <property type="taxonomic scope" value="Bacteria"/>
</dbReference>
<dbReference type="STRING" id="93057.EU95_1968"/>
<dbReference type="SUPFAM" id="SSF56281">
    <property type="entry name" value="Metallo-hydrolase/oxidoreductase"/>
    <property type="match status" value="1"/>
</dbReference>
<dbReference type="InterPro" id="IPR008254">
    <property type="entry name" value="Flavodoxin/NO_synth"/>
</dbReference>
<evidence type="ECO:0000313" key="5">
    <source>
        <dbReference type="Proteomes" id="UP000030355"/>
    </source>
</evidence>
<evidence type="ECO:0000259" key="3">
    <source>
        <dbReference type="PROSITE" id="PS50902"/>
    </source>
</evidence>
<dbReference type="AlphaFoldDB" id="A0A0A1ZZF3"/>
<name>A0A0A1ZZF3_PROMR</name>
<dbReference type="Pfam" id="PF00258">
    <property type="entry name" value="Flavodoxin_1"/>
    <property type="match status" value="1"/>
</dbReference>
<sequence length="602" mass="67668">MKMSEINTNLISKNQNFSKFEITKNFTCIRFIDQNKERFELEFSLEKGTSFNTFLIKSKEKLFIIHPPEKKYLNAFIDIISDFFNQFKFHKINIITGHINPQIIETIKNTSTHFQNLTITCSNPGFKLISELWNQRNPNLKDFVEIQLPKINLVKKELNLELDNISLELIPIPTARWPGGLIIYERNQEILLSEKIFSAHIASKYWSETNRISTEIDRKHFYDCLMAPMSNQVVSITEKLADYDIKTIAPLHGPAIEYSLKSFLNDYIRWGENLSTNNPKIALIYASAYGNTASIGDALAKGINRTSVEVESINCEFTSNDVLIKSIQNADGYLIGSPTLGGHAPTPIVSALGTLLSEGNRDKPVGIFGSFGWSGEAIDLLESKLKDGGFQFSFDPIRIKFSPNKPKIKELEEIGTHFGRKILKKAKKKIRKSDTGMITSKTDPKLQALGRVIGSLCVLTASKGKDENNIKGAMLASWVSQASFSPPGLSIAVAKDRSVESLLQIGDSFALNILSEKDFKEPLKRFTKPFSPGEDRFEGLNIELTPNKQIIIPNSLAWLDASVKERMECGDHWVIYAEVLHGNILKSDCLTAVHHRKTGANY</sequence>
<keyword evidence="2" id="KW-0249">Electron transport</keyword>
<dbReference type="Proteomes" id="UP000030355">
    <property type="component" value="Unassembled WGS sequence"/>
</dbReference>
<evidence type="ECO:0000313" key="4">
    <source>
        <dbReference type="EMBL" id="KGF94750.1"/>
    </source>
</evidence>
<reference evidence="5" key="1">
    <citation type="journal article" date="2014" name="Sci. Data">
        <title>Genomes of diverse isolates of the marine cyanobacterium Prochlorococcus.</title>
        <authorList>
            <person name="Biller S."/>
            <person name="Berube P."/>
            <person name="Thompson J."/>
            <person name="Kelly L."/>
            <person name="Roggensack S."/>
            <person name="Awad L."/>
            <person name="Roache-Johnson K."/>
            <person name="Ding H."/>
            <person name="Giovannoni S.J."/>
            <person name="Moore L.R."/>
            <person name="Chisholm S.W."/>
        </authorList>
    </citation>
    <scope>NUCLEOTIDE SEQUENCE [LARGE SCALE GENOMIC DNA]</scope>
    <source>
        <strain evidence="5">MIT 9201</strain>
    </source>
</reference>
<protein>
    <submittedName>
        <fullName evidence="4">Diflavin flavoprotein</fullName>
    </submittedName>
</protein>
<dbReference type="CDD" id="cd07709">
    <property type="entry name" value="flavodiiron_proteins_MBL-fold"/>
    <property type="match status" value="1"/>
</dbReference>